<dbReference type="Proteomes" id="UP000202445">
    <property type="component" value="Segment"/>
</dbReference>
<proteinExistence type="predicted"/>
<keyword evidence="2" id="KW-1185">Reference proteome</keyword>
<dbReference type="RefSeq" id="YP_009287304.1">
    <property type="nucleotide sequence ID" value="NC_031073.1"/>
</dbReference>
<name>A0A172CIT4_9CAUD</name>
<evidence type="ECO:0000313" key="2">
    <source>
        <dbReference type="Proteomes" id="UP000202445"/>
    </source>
</evidence>
<reference evidence="1 2" key="1">
    <citation type="submission" date="2015-04" db="EMBL/GenBank/DDBJ databases">
        <title>Analysis of the newly isolated bacteriophage vB-PaeM_MAG1 which is able to infect clinical Pseudomonas aeruginosa isolates.</title>
        <authorList>
            <person name="Kwiatek M."/>
            <person name="Parasion S."/>
            <person name="Miziak L."/>
            <person name="Gryko R."/>
            <person name="Lobocka M.B."/>
        </authorList>
    </citation>
    <scope>NUCLEOTIDE SEQUENCE [LARGE SCALE GENOMIC DNA]</scope>
</reference>
<accession>A0A172CIT4</accession>
<dbReference type="KEGG" id="vg:29057849"/>
<protein>
    <submittedName>
        <fullName evidence="1">Uncharacterized protein</fullName>
    </submittedName>
</protein>
<dbReference type="GeneID" id="29057849"/>
<dbReference type="OrthoDB" id="11395at10239"/>
<dbReference type="EMBL" id="KR052143">
    <property type="protein sequence ID" value="ALA11988.1"/>
    <property type="molecule type" value="Genomic_DNA"/>
</dbReference>
<organism evidence="1 2">
    <name type="scientific">Pseudomonas phage vB_PaeM_MAG1</name>
    <dbReference type="NCBI Taxonomy" id="1639815"/>
    <lineage>
        <taxon>Viruses</taxon>
        <taxon>Duplodnaviria</taxon>
        <taxon>Heunggongvirae</taxon>
        <taxon>Uroviricota</taxon>
        <taxon>Caudoviricetes</taxon>
        <taxon>Vandenendeviridae</taxon>
        <taxon>Skurskavirinae</taxon>
        <taxon>Pakpunavirus</taxon>
        <taxon>Pakpunavirus MAG1</taxon>
    </lineage>
</organism>
<sequence>MNTLIIRLDSAYSVQTVRSFLMEAVESIRKHIRDYAVHDEYDSGLSPVAPNHRLAIVTLDEDCRVFHIQCESPDLYLANPRIVFTDVESPAYTTPVNEIEEYSYMTAWQHIRQKDMTAKDYLSDWSILFASKENAIDIDPRPNLKNANLALTEGARMKLRTIFETYDCRVRFVTITGVFVESQIVRSFGQAQEIVSFLCNPADTGIRLSFFDEEEGCESILCRFNYKGEIIK</sequence>
<gene>
    <name evidence="1" type="ORF">vB_PaeM_MAG1_008</name>
</gene>
<evidence type="ECO:0000313" key="1">
    <source>
        <dbReference type="EMBL" id="ALA11988.1"/>
    </source>
</evidence>